<comment type="caution">
    <text evidence="1">The sequence shown here is derived from an EMBL/GenBank/DDBJ whole genome shotgun (WGS) entry which is preliminary data.</text>
</comment>
<reference evidence="1" key="2">
    <citation type="journal article" date="2021" name="PeerJ">
        <title>Extensive microbial diversity within the chicken gut microbiome revealed by metagenomics and culture.</title>
        <authorList>
            <person name="Gilroy R."/>
            <person name="Ravi A."/>
            <person name="Getino M."/>
            <person name="Pursley I."/>
            <person name="Horton D.L."/>
            <person name="Alikhan N.F."/>
            <person name="Baker D."/>
            <person name="Gharbi K."/>
            <person name="Hall N."/>
            <person name="Watson M."/>
            <person name="Adriaenssens E.M."/>
            <person name="Foster-Nyarko E."/>
            <person name="Jarju S."/>
            <person name="Secka A."/>
            <person name="Antonio M."/>
            <person name="Oren A."/>
            <person name="Chaudhuri R.R."/>
            <person name="La Ragione R."/>
            <person name="Hildebrand F."/>
            <person name="Pallen M.J."/>
        </authorList>
    </citation>
    <scope>NUCLEOTIDE SEQUENCE</scope>
    <source>
        <strain evidence="1">ChiSxjej1B13-7041</strain>
    </source>
</reference>
<sequence>MNQSSDWMKNPKLANIDPAKLQMLQSLAMQGSQQNRNDLMPFLMAAANTSRERGMQFSSQEMEAIVEVLKMGKSPAEAARIDRMVSMMRMMRR</sequence>
<organism evidence="1 2">
    <name type="scientific">Candidatus Egerieimonas intestinavium</name>
    <dbReference type="NCBI Taxonomy" id="2840777"/>
    <lineage>
        <taxon>Bacteria</taxon>
        <taxon>Bacillati</taxon>
        <taxon>Bacillota</taxon>
        <taxon>Clostridia</taxon>
        <taxon>Lachnospirales</taxon>
        <taxon>Lachnospiraceae</taxon>
        <taxon>Lachnospiraceae incertae sedis</taxon>
        <taxon>Candidatus Egerieimonas</taxon>
    </lineage>
</organism>
<name>A0A9D1JFY6_9FIRM</name>
<evidence type="ECO:0000313" key="1">
    <source>
        <dbReference type="EMBL" id="HIR93433.1"/>
    </source>
</evidence>
<evidence type="ECO:0000313" key="2">
    <source>
        <dbReference type="Proteomes" id="UP000886841"/>
    </source>
</evidence>
<proteinExistence type="predicted"/>
<dbReference type="EMBL" id="DVHU01000076">
    <property type="protein sequence ID" value="HIR93433.1"/>
    <property type="molecule type" value="Genomic_DNA"/>
</dbReference>
<dbReference type="Proteomes" id="UP000886841">
    <property type="component" value="Unassembled WGS sequence"/>
</dbReference>
<accession>A0A9D1JFY6</accession>
<protein>
    <submittedName>
        <fullName evidence="1">Uncharacterized protein</fullName>
    </submittedName>
</protein>
<gene>
    <name evidence="1" type="ORF">IAB98_08465</name>
</gene>
<reference evidence="1" key="1">
    <citation type="submission" date="2020-10" db="EMBL/GenBank/DDBJ databases">
        <authorList>
            <person name="Gilroy R."/>
        </authorList>
    </citation>
    <scope>NUCLEOTIDE SEQUENCE</scope>
    <source>
        <strain evidence="1">ChiSxjej1B13-7041</strain>
    </source>
</reference>
<dbReference type="AlphaFoldDB" id="A0A9D1JFY6"/>